<dbReference type="Proteomes" id="UP001328107">
    <property type="component" value="Unassembled WGS sequence"/>
</dbReference>
<reference evidence="2" key="1">
    <citation type="submission" date="2022-10" db="EMBL/GenBank/DDBJ databases">
        <title>Genome assembly of Pristionchus species.</title>
        <authorList>
            <person name="Yoshida K."/>
            <person name="Sommer R.J."/>
        </authorList>
    </citation>
    <scope>NUCLEOTIDE SEQUENCE [LARGE SCALE GENOMIC DNA]</scope>
    <source>
        <strain evidence="2">RS5460</strain>
    </source>
</reference>
<evidence type="ECO:0000313" key="1">
    <source>
        <dbReference type="EMBL" id="GMR40707.1"/>
    </source>
</evidence>
<dbReference type="EMBL" id="BTRK01000003">
    <property type="protein sequence ID" value="GMR40707.1"/>
    <property type="molecule type" value="Genomic_DNA"/>
</dbReference>
<organism evidence="1 2">
    <name type="scientific">Pristionchus mayeri</name>
    <dbReference type="NCBI Taxonomy" id="1317129"/>
    <lineage>
        <taxon>Eukaryota</taxon>
        <taxon>Metazoa</taxon>
        <taxon>Ecdysozoa</taxon>
        <taxon>Nematoda</taxon>
        <taxon>Chromadorea</taxon>
        <taxon>Rhabditida</taxon>
        <taxon>Rhabditina</taxon>
        <taxon>Diplogasteromorpha</taxon>
        <taxon>Diplogasteroidea</taxon>
        <taxon>Neodiplogasteridae</taxon>
        <taxon>Pristionchus</taxon>
    </lineage>
</organism>
<protein>
    <submittedName>
        <fullName evidence="1">Uncharacterized protein</fullName>
    </submittedName>
</protein>
<keyword evidence="2" id="KW-1185">Reference proteome</keyword>
<evidence type="ECO:0000313" key="2">
    <source>
        <dbReference type="Proteomes" id="UP001328107"/>
    </source>
</evidence>
<dbReference type="AlphaFoldDB" id="A0AAN4ZM04"/>
<proteinExistence type="predicted"/>
<feature type="non-terminal residue" evidence="1">
    <location>
        <position position="96"/>
    </location>
</feature>
<gene>
    <name evidence="1" type="ORF">PMAYCL1PPCAC_10902</name>
</gene>
<accession>A0AAN4ZM04</accession>
<comment type="caution">
    <text evidence="1">The sequence shown here is derived from an EMBL/GenBank/DDBJ whole genome shotgun (WGS) entry which is preliminary data.</text>
</comment>
<sequence length="96" mass="11009">FARATAVKIPAKELNISTQRKFVVSNGWRRLGLSPVVNNDEVFKAEPFTGISILNAQRCVTPEVLCPKLVERACMLLHRFQFFLCRNKSGYNRSYF</sequence>
<name>A0AAN4ZM04_9BILA</name>
<feature type="non-terminal residue" evidence="1">
    <location>
        <position position="1"/>
    </location>
</feature>